<comment type="caution">
    <text evidence="11">The sequence shown here is derived from an EMBL/GenBank/DDBJ whole genome shotgun (WGS) entry which is preliminary data.</text>
</comment>
<dbReference type="InterPro" id="IPR036864">
    <property type="entry name" value="Zn2-C6_fun-type_DNA-bd_sf"/>
</dbReference>
<keyword evidence="3" id="KW-0862">Zinc</keyword>
<comment type="subcellular location">
    <subcellularLocation>
        <location evidence="1">Nucleus</location>
    </subcellularLocation>
</comment>
<dbReference type="CDD" id="cd00067">
    <property type="entry name" value="GAL4"/>
    <property type="match status" value="1"/>
</dbReference>
<evidence type="ECO:0000256" key="9">
    <source>
        <dbReference type="SAM" id="MobiDB-lite"/>
    </source>
</evidence>
<proteinExistence type="predicted"/>
<sequence>MNSSRSKVRKYDFACLECRRRKVKCDGRRPTCVNCTRTQATCHYRDQSVFVVRLADELQIYKARVQELETKIEELSIMDSTARDNRLADIVAQLRQRQSDDQPSAEFASPSVENEGHALSDEISFDGGAQFSVDVDGRQQYFGATSRFHALSDGHAPVADDPVSDGPKIQEMQSYHKKWLISNARFQDSWERMAYSNIHAYTDADPITCSNLLKVYWAWQAPLHNYVYRRLFFRDMALGGPYFSKFLFNTILAHACRHMPDNDPRFASLERGETFLQQAQLLLIDEMKQNKPRTPTIQGLLILGGRQCAVGKSSEGWLYTGMAIRMITDLGLHLKRDKASMLNMEPDDLEVRKRLYLSVYAWDKSISLCLGRPPSLKDMPFTSFTLLDLSDDEDLWQPPHLLETDKLYPDTKCHSTVTFQYFCSLANIINESYNTVYSEDVRNINPAAIFNLEKKLHSFHEQLPSFLRVDDAENVRSCVPPHILCLNILYHTMLILIFRPFFTWRWQPKLRDHPLALRAQGVCTDQTIAVNELFRTYGRLFAFQYQSYLVSYCVYTAATIDVRLMQHDDKAVAEMAAGRLTITLQMLETEVKQTPGIKRSIEIIRSHLGPQWASETPVTHGTLQGGRGWAGEQGHGASTSEGIQHLLHTPVSSSKEQNMYNPSMNVSGTESLNSVLIEGMHGLVNPELQMDSDSTFLGWNLDDFGQGLCRIWRIGVRSGKSARVNPHPPQGPHFEAEPSDNTSSARYRARFPVELRTLSVVFLLVKLPRLCFARSGKASCRPIAPVLNTISQIKKPYGRYHLSGVDPDKTRHFNPHGFC</sequence>
<dbReference type="SUPFAM" id="SSF57701">
    <property type="entry name" value="Zn2/Cys6 DNA-binding domain"/>
    <property type="match status" value="1"/>
</dbReference>
<evidence type="ECO:0000256" key="4">
    <source>
        <dbReference type="ARBA" id="ARBA00023015"/>
    </source>
</evidence>
<dbReference type="CDD" id="cd12148">
    <property type="entry name" value="fungal_TF_MHR"/>
    <property type="match status" value="1"/>
</dbReference>
<keyword evidence="8" id="KW-0175">Coiled coil</keyword>
<dbReference type="InterPro" id="IPR001138">
    <property type="entry name" value="Zn2Cys6_DnaBD"/>
</dbReference>
<reference evidence="11 12" key="1">
    <citation type="submission" date="2024-07" db="EMBL/GenBank/DDBJ databases">
        <title>Section-level genome sequencing and comparative genomics of Aspergillus sections Usti and Cavernicolus.</title>
        <authorList>
            <consortium name="Lawrence Berkeley National Laboratory"/>
            <person name="Nybo J.L."/>
            <person name="Vesth T.C."/>
            <person name="Theobald S."/>
            <person name="Frisvad J.C."/>
            <person name="Larsen T.O."/>
            <person name="Kjaerboelling I."/>
            <person name="Rothschild-Mancinelli K."/>
            <person name="Lyhne E.K."/>
            <person name="Kogle M.E."/>
            <person name="Barry K."/>
            <person name="Clum A."/>
            <person name="Na H."/>
            <person name="Ledsgaard L."/>
            <person name="Lin J."/>
            <person name="Lipzen A."/>
            <person name="Kuo A."/>
            <person name="Riley R."/>
            <person name="Mondo S."/>
            <person name="Labutti K."/>
            <person name="Haridas S."/>
            <person name="Pangalinan J."/>
            <person name="Salamov A.A."/>
            <person name="Simmons B.A."/>
            <person name="Magnuson J.K."/>
            <person name="Chen J."/>
            <person name="Drula E."/>
            <person name="Henrissat B."/>
            <person name="Wiebenga A."/>
            <person name="Lubbers R.J."/>
            <person name="Gomes A.C."/>
            <person name="Makela M.R."/>
            <person name="Stajich J."/>
            <person name="Grigoriev I.V."/>
            <person name="Mortensen U.H."/>
            <person name="De Vries R.P."/>
            <person name="Baker S.E."/>
            <person name="Andersen M.R."/>
        </authorList>
    </citation>
    <scope>NUCLEOTIDE SEQUENCE [LARGE SCALE GENOMIC DNA]</scope>
    <source>
        <strain evidence="11 12">CBS 588.65</strain>
    </source>
</reference>
<feature type="domain" description="Zn(2)-C6 fungal-type" evidence="10">
    <location>
        <begin position="14"/>
        <end position="44"/>
    </location>
</feature>
<dbReference type="PANTHER" id="PTHR31313:SF85">
    <property type="entry name" value="ZN(II)2CYS6 TRANSCRIPTION FACTOR (EUROFUNG)"/>
    <property type="match status" value="1"/>
</dbReference>
<keyword evidence="7" id="KW-0539">Nucleus</keyword>
<keyword evidence="6" id="KW-0804">Transcription</keyword>
<protein>
    <submittedName>
        <fullName evidence="11">Fungal-specific transcription factor domain-containing protein</fullName>
    </submittedName>
</protein>
<dbReference type="Pfam" id="PF00172">
    <property type="entry name" value="Zn_clus"/>
    <property type="match status" value="1"/>
</dbReference>
<evidence type="ECO:0000256" key="3">
    <source>
        <dbReference type="ARBA" id="ARBA00022833"/>
    </source>
</evidence>
<dbReference type="EMBL" id="JBFXLT010000157">
    <property type="protein sequence ID" value="KAL2802937.1"/>
    <property type="molecule type" value="Genomic_DNA"/>
</dbReference>
<dbReference type="PROSITE" id="PS50048">
    <property type="entry name" value="ZN2_CY6_FUNGAL_2"/>
    <property type="match status" value="1"/>
</dbReference>
<organism evidence="11 12">
    <name type="scientific">Aspergillus granulosus</name>
    <dbReference type="NCBI Taxonomy" id="176169"/>
    <lineage>
        <taxon>Eukaryota</taxon>
        <taxon>Fungi</taxon>
        <taxon>Dikarya</taxon>
        <taxon>Ascomycota</taxon>
        <taxon>Pezizomycotina</taxon>
        <taxon>Eurotiomycetes</taxon>
        <taxon>Eurotiomycetidae</taxon>
        <taxon>Eurotiales</taxon>
        <taxon>Aspergillaceae</taxon>
        <taxon>Aspergillus</taxon>
        <taxon>Aspergillus subgen. Nidulantes</taxon>
    </lineage>
</organism>
<keyword evidence="4" id="KW-0805">Transcription regulation</keyword>
<evidence type="ECO:0000256" key="2">
    <source>
        <dbReference type="ARBA" id="ARBA00022723"/>
    </source>
</evidence>
<evidence type="ECO:0000256" key="8">
    <source>
        <dbReference type="SAM" id="Coils"/>
    </source>
</evidence>
<dbReference type="PANTHER" id="PTHR31313">
    <property type="entry name" value="TY1 ENHANCER ACTIVATOR"/>
    <property type="match status" value="1"/>
</dbReference>
<feature type="coiled-coil region" evidence="8">
    <location>
        <begin position="51"/>
        <end position="78"/>
    </location>
</feature>
<accession>A0ABR4GVI2</accession>
<name>A0ABR4GVI2_9EURO</name>
<keyword evidence="2" id="KW-0479">Metal-binding</keyword>
<evidence type="ECO:0000256" key="6">
    <source>
        <dbReference type="ARBA" id="ARBA00023163"/>
    </source>
</evidence>
<dbReference type="Proteomes" id="UP001610334">
    <property type="component" value="Unassembled WGS sequence"/>
</dbReference>
<evidence type="ECO:0000256" key="7">
    <source>
        <dbReference type="ARBA" id="ARBA00023242"/>
    </source>
</evidence>
<keyword evidence="12" id="KW-1185">Reference proteome</keyword>
<feature type="region of interest" description="Disordered" evidence="9">
    <location>
        <begin position="722"/>
        <end position="742"/>
    </location>
</feature>
<dbReference type="Pfam" id="PF04082">
    <property type="entry name" value="Fungal_trans"/>
    <property type="match status" value="1"/>
</dbReference>
<gene>
    <name evidence="11" type="ORF">BJX63DRAFT_413430</name>
</gene>
<evidence type="ECO:0000256" key="1">
    <source>
        <dbReference type="ARBA" id="ARBA00004123"/>
    </source>
</evidence>
<evidence type="ECO:0000259" key="10">
    <source>
        <dbReference type="PROSITE" id="PS50048"/>
    </source>
</evidence>
<keyword evidence="5" id="KW-0238">DNA-binding</keyword>
<dbReference type="SMART" id="SM00906">
    <property type="entry name" value="Fungal_trans"/>
    <property type="match status" value="1"/>
</dbReference>
<dbReference type="InterPro" id="IPR051615">
    <property type="entry name" value="Transcr_Regulatory_Elem"/>
</dbReference>
<evidence type="ECO:0000313" key="12">
    <source>
        <dbReference type="Proteomes" id="UP001610334"/>
    </source>
</evidence>
<evidence type="ECO:0000313" key="11">
    <source>
        <dbReference type="EMBL" id="KAL2802937.1"/>
    </source>
</evidence>
<dbReference type="Gene3D" id="4.10.240.10">
    <property type="entry name" value="Zn(2)-C6 fungal-type DNA-binding domain"/>
    <property type="match status" value="1"/>
</dbReference>
<dbReference type="InterPro" id="IPR007219">
    <property type="entry name" value="XnlR_reg_dom"/>
</dbReference>
<dbReference type="SMART" id="SM00066">
    <property type="entry name" value="GAL4"/>
    <property type="match status" value="1"/>
</dbReference>
<evidence type="ECO:0000256" key="5">
    <source>
        <dbReference type="ARBA" id="ARBA00023125"/>
    </source>
</evidence>
<dbReference type="PROSITE" id="PS00463">
    <property type="entry name" value="ZN2_CY6_FUNGAL_1"/>
    <property type="match status" value="1"/>
</dbReference>